<keyword evidence="2" id="KW-0812">Transmembrane</keyword>
<accession>A0A9P0Z843</accession>
<name>A0A9P0Z843_CUSEU</name>
<evidence type="ECO:0000313" key="4">
    <source>
        <dbReference type="Proteomes" id="UP001152484"/>
    </source>
</evidence>
<dbReference type="Proteomes" id="UP001152484">
    <property type="component" value="Unassembled WGS sequence"/>
</dbReference>
<organism evidence="3 4">
    <name type="scientific">Cuscuta europaea</name>
    <name type="common">European dodder</name>
    <dbReference type="NCBI Taxonomy" id="41803"/>
    <lineage>
        <taxon>Eukaryota</taxon>
        <taxon>Viridiplantae</taxon>
        <taxon>Streptophyta</taxon>
        <taxon>Embryophyta</taxon>
        <taxon>Tracheophyta</taxon>
        <taxon>Spermatophyta</taxon>
        <taxon>Magnoliopsida</taxon>
        <taxon>eudicotyledons</taxon>
        <taxon>Gunneridae</taxon>
        <taxon>Pentapetalae</taxon>
        <taxon>asterids</taxon>
        <taxon>lamiids</taxon>
        <taxon>Solanales</taxon>
        <taxon>Convolvulaceae</taxon>
        <taxon>Cuscuteae</taxon>
        <taxon>Cuscuta</taxon>
        <taxon>Cuscuta subgen. Cuscuta</taxon>
    </lineage>
</organism>
<feature type="transmembrane region" description="Helical" evidence="2">
    <location>
        <begin position="23"/>
        <end position="43"/>
    </location>
</feature>
<feature type="compositionally biased region" description="Low complexity" evidence="1">
    <location>
        <begin position="102"/>
        <end position="118"/>
    </location>
</feature>
<protein>
    <submittedName>
        <fullName evidence="3">Uncharacterized protein</fullName>
    </submittedName>
</protein>
<keyword evidence="4" id="KW-1185">Reference proteome</keyword>
<dbReference type="EMBL" id="CAMAPE010000020">
    <property type="protein sequence ID" value="CAH9089441.1"/>
    <property type="molecule type" value="Genomic_DNA"/>
</dbReference>
<comment type="caution">
    <text evidence="3">The sequence shown here is derived from an EMBL/GenBank/DDBJ whole genome shotgun (WGS) entry which is preliminary data.</text>
</comment>
<proteinExistence type="predicted"/>
<keyword evidence="2" id="KW-1133">Transmembrane helix</keyword>
<evidence type="ECO:0000256" key="1">
    <source>
        <dbReference type="SAM" id="MobiDB-lite"/>
    </source>
</evidence>
<keyword evidence="2" id="KW-0472">Membrane</keyword>
<evidence type="ECO:0000256" key="2">
    <source>
        <dbReference type="SAM" id="Phobius"/>
    </source>
</evidence>
<dbReference type="AlphaFoldDB" id="A0A9P0Z843"/>
<sequence length="160" mass="17908">MYGIGTPISWLTTHGPRVDTYDISFFFLFPFSFLFSFSISFLSSSRIVCLTLRFFLLSCTHTAPILQSNFTPVSQQTRSNFVGNRAEMKAMDAVSTIGVHCPSESSSMSPEISSQPESTRQKKKRTEEKRDSVRAVQMPSPSAAPIYDEFIIVAPLKFSV</sequence>
<gene>
    <name evidence="3" type="ORF">CEURO_LOCUS10915</name>
</gene>
<reference evidence="3" key="1">
    <citation type="submission" date="2022-07" db="EMBL/GenBank/DDBJ databases">
        <authorList>
            <person name="Macas J."/>
            <person name="Novak P."/>
            <person name="Neumann P."/>
        </authorList>
    </citation>
    <scope>NUCLEOTIDE SEQUENCE</scope>
</reference>
<feature type="region of interest" description="Disordered" evidence="1">
    <location>
        <begin position="100"/>
        <end position="140"/>
    </location>
</feature>
<evidence type="ECO:0000313" key="3">
    <source>
        <dbReference type="EMBL" id="CAH9089441.1"/>
    </source>
</evidence>